<keyword evidence="6 8" id="KW-0472">Membrane</keyword>
<feature type="transmembrane region" description="Helical" evidence="8">
    <location>
        <begin position="149"/>
        <end position="172"/>
    </location>
</feature>
<dbReference type="OrthoDB" id="426293at2759"/>
<evidence type="ECO:0000256" key="1">
    <source>
        <dbReference type="ARBA" id="ARBA00004141"/>
    </source>
</evidence>
<dbReference type="InterPro" id="IPR051413">
    <property type="entry name" value="K/Na_HCN_channel"/>
</dbReference>
<accession>A0A8J2S831</accession>
<dbReference type="InterPro" id="IPR005821">
    <property type="entry name" value="Ion_trans_dom"/>
</dbReference>
<protein>
    <recommendedName>
        <fullName evidence="9">Cyclic nucleotide-binding domain-containing protein</fullName>
    </recommendedName>
</protein>
<dbReference type="Gene3D" id="2.60.120.10">
    <property type="entry name" value="Jelly Rolls"/>
    <property type="match status" value="1"/>
</dbReference>
<dbReference type="Gene3D" id="1.10.287.70">
    <property type="match status" value="1"/>
</dbReference>
<keyword evidence="3 8" id="KW-0812">Transmembrane</keyword>
<evidence type="ECO:0000256" key="2">
    <source>
        <dbReference type="ARBA" id="ARBA00022448"/>
    </source>
</evidence>
<dbReference type="InterPro" id="IPR018490">
    <property type="entry name" value="cNMP-bd_dom_sf"/>
</dbReference>
<dbReference type="EMBL" id="CAKKNE010000002">
    <property type="protein sequence ID" value="CAH0367298.1"/>
    <property type="molecule type" value="Genomic_DNA"/>
</dbReference>
<feature type="region of interest" description="Disordered" evidence="7">
    <location>
        <begin position="64"/>
        <end position="117"/>
    </location>
</feature>
<dbReference type="PANTHER" id="PTHR45689:SF5">
    <property type="entry name" value="I[[H]] CHANNEL, ISOFORM E"/>
    <property type="match status" value="1"/>
</dbReference>
<sequence>MPISPSLLNRPGRVGVGNAKRSSGEEKDGRGAASPTHSMKKLGKSSSEALISIANFTHDQLRGRAGHVSPVGRPPKIPQEEKIRPTRADNSARLLHAPHGLPNPWNSKPKSPSYQTYVDHRKEDSEDKLHNDHTTCHVMDPYAKWRIRWNIFVLILIIYVIIVVPFEIAFSVDTTGMQVVNYLVDVFFAFDICLEFNTAFQNEDTGEWILDRKKIASQYLQFWFWVDICSIFPFALFLSKEGKWMRVVRAFKGLKLLRVIRSFRMLSHMAKHVAVSTKRLVLARYVLLLLFCIHWAACFLRLGHAAYGSSQTTVLSEDRMGQLDSSVPRGRRIWGEYILCCLWAFATMNGEYNVYTDVEYILSLALMLIGCFALAFLVGELTNTVSNLDPVTNDFRMRLDNLNDYMEKGNFPEKLRSKLREYIMESEEIFRDNYYKGVIEELSPSLQAFVANQNFGDVVSRIPFVAYTVQAACGVRVGTVVTVHAPNWKPDVHDVMVGGDERTTKRRRKKAARTRLARVVAIPRYLYYDVMYEDGEEPQREYEVDNARVARVCGNTSGKAAGTMDRNFLLHYEYAEFTVQIAKLLHSTLHLAKDTIIHRYLSMNDALYVIRSGQVRLSGRKSHLLYDVENRHTNDFFGDDISMVVATGEEFKPLLRHYTARAVRVTHLLRLDAEELHTILQKPSFRVFSHHIHNYGRWMRLKVALIMSIRKRLTKEALGESGKPPVIVEETAEAPEETASAFGDSSSDEGGALRRQAAFVVERLAGVLARPTSLSADAAAKLEALAAALAGSPPPPPRASPPRRQHTDPFAPSTLPPAQALGATPPMGRPSSGSTSLEDE</sequence>
<comment type="caution">
    <text evidence="10">The sequence shown here is derived from an EMBL/GenBank/DDBJ whole genome shotgun (WGS) entry which is preliminary data.</text>
</comment>
<evidence type="ECO:0000259" key="9">
    <source>
        <dbReference type="PROSITE" id="PS50042"/>
    </source>
</evidence>
<feature type="transmembrane region" description="Helical" evidence="8">
    <location>
        <begin position="285"/>
        <end position="307"/>
    </location>
</feature>
<feature type="region of interest" description="Disordered" evidence="7">
    <location>
        <begin position="787"/>
        <end position="840"/>
    </location>
</feature>
<evidence type="ECO:0000256" key="4">
    <source>
        <dbReference type="ARBA" id="ARBA00022989"/>
    </source>
</evidence>
<dbReference type="InterPro" id="IPR014710">
    <property type="entry name" value="RmlC-like_jellyroll"/>
</dbReference>
<dbReference type="GO" id="GO:0035725">
    <property type="term" value="P:sodium ion transmembrane transport"/>
    <property type="evidence" value="ECO:0007669"/>
    <property type="project" value="TreeGrafter"/>
</dbReference>
<feature type="compositionally biased region" description="Basic and acidic residues" evidence="7">
    <location>
        <begin position="78"/>
        <end position="87"/>
    </location>
</feature>
<evidence type="ECO:0000256" key="8">
    <source>
        <dbReference type="SAM" id="Phobius"/>
    </source>
</evidence>
<evidence type="ECO:0000313" key="10">
    <source>
        <dbReference type="EMBL" id="CAH0367298.1"/>
    </source>
</evidence>
<keyword evidence="4 8" id="KW-1133">Transmembrane helix</keyword>
<keyword evidence="5" id="KW-0406">Ion transport</keyword>
<comment type="subcellular location">
    <subcellularLocation>
        <location evidence="1">Membrane</location>
        <topology evidence="1">Multi-pass membrane protein</topology>
    </subcellularLocation>
</comment>
<dbReference type="PANTHER" id="PTHR45689">
    <property type="entry name" value="I[[H]] CHANNEL, ISOFORM E"/>
    <property type="match status" value="1"/>
</dbReference>
<feature type="transmembrane region" description="Helical" evidence="8">
    <location>
        <begin position="222"/>
        <end position="239"/>
    </location>
</feature>
<dbReference type="AlphaFoldDB" id="A0A8J2S831"/>
<name>A0A8J2S831_9STRA</name>
<feature type="compositionally biased region" description="Polar residues" evidence="7">
    <location>
        <begin position="831"/>
        <end position="840"/>
    </location>
</feature>
<feature type="compositionally biased region" description="Low complexity" evidence="7">
    <location>
        <begin position="102"/>
        <end position="113"/>
    </location>
</feature>
<evidence type="ECO:0000256" key="7">
    <source>
        <dbReference type="SAM" id="MobiDB-lite"/>
    </source>
</evidence>
<dbReference type="GO" id="GO:0005249">
    <property type="term" value="F:voltage-gated potassium channel activity"/>
    <property type="evidence" value="ECO:0007669"/>
    <property type="project" value="TreeGrafter"/>
</dbReference>
<dbReference type="SUPFAM" id="SSF51206">
    <property type="entry name" value="cAMP-binding domain-like"/>
    <property type="match status" value="1"/>
</dbReference>
<evidence type="ECO:0000256" key="5">
    <source>
        <dbReference type="ARBA" id="ARBA00023065"/>
    </source>
</evidence>
<keyword evidence="11" id="KW-1185">Reference proteome</keyword>
<dbReference type="Gene3D" id="1.10.287.630">
    <property type="entry name" value="Helix hairpin bin"/>
    <property type="match status" value="1"/>
</dbReference>
<evidence type="ECO:0000256" key="3">
    <source>
        <dbReference type="ARBA" id="ARBA00022692"/>
    </source>
</evidence>
<organism evidence="10 11">
    <name type="scientific">Pelagomonas calceolata</name>
    <dbReference type="NCBI Taxonomy" id="35677"/>
    <lineage>
        <taxon>Eukaryota</taxon>
        <taxon>Sar</taxon>
        <taxon>Stramenopiles</taxon>
        <taxon>Ochrophyta</taxon>
        <taxon>Pelagophyceae</taxon>
        <taxon>Pelagomonadales</taxon>
        <taxon>Pelagomonadaceae</taxon>
        <taxon>Pelagomonas</taxon>
    </lineage>
</organism>
<dbReference type="SUPFAM" id="SSF81324">
    <property type="entry name" value="Voltage-gated potassium channels"/>
    <property type="match status" value="1"/>
</dbReference>
<proteinExistence type="predicted"/>
<dbReference type="Proteomes" id="UP000789595">
    <property type="component" value="Unassembled WGS sequence"/>
</dbReference>
<feature type="transmembrane region" description="Helical" evidence="8">
    <location>
        <begin position="360"/>
        <end position="378"/>
    </location>
</feature>
<feature type="domain" description="Cyclic nucleotide-binding" evidence="9">
    <location>
        <begin position="569"/>
        <end position="680"/>
    </location>
</feature>
<keyword evidence="2" id="KW-0813">Transport</keyword>
<reference evidence="10" key="1">
    <citation type="submission" date="2021-11" db="EMBL/GenBank/DDBJ databases">
        <authorList>
            <consortium name="Genoscope - CEA"/>
            <person name="William W."/>
        </authorList>
    </citation>
    <scope>NUCLEOTIDE SEQUENCE</scope>
</reference>
<gene>
    <name evidence="10" type="ORF">PECAL_2P03120</name>
</gene>
<feature type="region of interest" description="Disordered" evidence="7">
    <location>
        <begin position="1"/>
        <end position="46"/>
    </location>
</feature>
<dbReference type="PROSITE" id="PS50042">
    <property type="entry name" value="CNMP_BINDING_3"/>
    <property type="match status" value="1"/>
</dbReference>
<evidence type="ECO:0000313" key="11">
    <source>
        <dbReference type="Proteomes" id="UP000789595"/>
    </source>
</evidence>
<evidence type="ECO:0000256" key="6">
    <source>
        <dbReference type="ARBA" id="ARBA00023136"/>
    </source>
</evidence>
<dbReference type="InterPro" id="IPR000595">
    <property type="entry name" value="cNMP-bd_dom"/>
</dbReference>
<dbReference type="GO" id="GO:0003254">
    <property type="term" value="P:regulation of membrane depolarization"/>
    <property type="evidence" value="ECO:0007669"/>
    <property type="project" value="TreeGrafter"/>
</dbReference>
<dbReference type="Pfam" id="PF00520">
    <property type="entry name" value="Ion_trans"/>
    <property type="match status" value="1"/>
</dbReference>
<dbReference type="CDD" id="cd00038">
    <property type="entry name" value="CAP_ED"/>
    <property type="match status" value="1"/>
</dbReference>
<dbReference type="GO" id="GO:0098855">
    <property type="term" value="C:HCN channel complex"/>
    <property type="evidence" value="ECO:0007669"/>
    <property type="project" value="TreeGrafter"/>
</dbReference>